<evidence type="ECO:0000256" key="4">
    <source>
        <dbReference type="ARBA" id="ARBA00022475"/>
    </source>
</evidence>
<dbReference type="InterPro" id="IPR036034">
    <property type="entry name" value="PDZ_sf"/>
</dbReference>
<evidence type="ECO:0000256" key="2">
    <source>
        <dbReference type="ARBA" id="ARBA00007986"/>
    </source>
</evidence>
<dbReference type="GO" id="GO:0015628">
    <property type="term" value="P:protein secretion by the type II secretion system"/>
    <property type="evidence" value="ECO:0007669"/>
    <property type="project" value="InterPro"/>
</dbReference>
<protein>
    <submittedName>
        <fullName evidence="11">Type II secretion system protein C</fullName>
    </submittedName>
</protein>
<comment type="subcellular location">
    <subcellularLocation>
        <location evidence="1">Cell inner membrane</location>
    </subcellularLocation>
</comment>
<reference evidence="11" key="1">
    <citation type="submission" date="2014-06" db="EMBL/GenBank/DDBJ databases">
        <authorList>
            <person name="Urmite Genomes Urmite Genomes"/>
        </authorList>
    </citation>
    <scope>NUCLEOTIDE SEQUENCE</scope>
</reference>
<dbReference type="PATRIC" id="fig|545.12.peg.2083"/>
<evidence type="ECO:0000256" key="3">
    <source>
        <dbReference type="ARBA" id="ARBA00022448"/>
    </source>
</evidence>
<evidence type="ECO:0000313" key="11">
    <source>
        <dbReference type="EMBL" id="CDZ83934.1"/>
    </source>
</evidence>
<comment type="similarity">
    <text evidence="2">Belongs to the GSP C family.</text>
</comment>
<keyword evidence="3" id="KW-0813">Transport</keyword>
<name>A0A078LIR0_CITKO</name>
<dbReference type="GO" id="GO:0015627">
    <property type="term" value="C:type II protein secretion system complex"/>
    <property type="evidence" value="ECO:0007669"/>
    <property type="project" value="InterPro"/>
</dbReference>
<dbReference type="InterPro" id="IPR001639">
    <property type="entry name" value="T2SS_protein-GspC"/>
</dbReference>
<keyword evidence="7" id="KW-0653">Protein transport</keyword>
<sequence>MRMQLFSRLIAPCMMFVLLIFSGHQGYVVFKNYNKVTNKLNNRKINVRKNDEKEKSFALFQPAVWQRNTPAAVKSPLSAEIEGIVSSDERWLSFAVIKTPAGQQSYREGESLVGVSDACIEEINNDNVVVNYEGTTQVLALKKPDYFRGGVESGPLQKPTNDAGAESLHLNDVLVLKPFIEKGRLEGYEINPRNASSFFQNSGLEKGDVVVKVNSTDMTKEEQAKSIIAGWSKMKEAAVVVRRHAHLENIQVNVLNN</sequence>
<keyword evidence="8" id="KW-1133">Transmembrane helix</keyword>
<evidence type="ECO:0000256" key="5">
    <source>
        <dbReference type="ARBA" id="ARBA00022519"/>
    </source>
</evidence>
<feature type="domain" description="Type II secretion system protein GspC N-terminal" evidence="10">
    <location>
        <begin position="56"/>
        <end position="141"/>
    </location>
</feature>
<dbReference type="InterPro" id="IPR024961">
    <property type="entry name" value="T2SS_GspC_N"/>
</dbReference>
<dbReference type="Pfam" id="PF11356">
    <property type="entry name" value="T2SSC"/>
    <property type="match status" value="1"/>
</dbReference>
<evidence type="ECO:0000256" key="9">
    <source>
        <dbReference type="ARBA" id="ARBA00023136"/>
    </source>
</evidence>
<keyword evidence="5" id="KW-0997">Cell inner membrane</keyword>
<accession>A0A078LIR0</accession>
<dbReference type="SUPFAM" id="SSF50156">
    <property type="entry name" value="PDZ domain-like"/>
    <property type="match status" value="1"/>
</dbReference>
<gene>
    <name evidence="11" type="primary">outC</name>
    <name evidence="11" type="ORF">BN1086_02067</name>
</gene>
<keyword evidence="4" id="KW-1003">Cell membrane</keyword>
<dbReference type="Gene3D" id="2.30.30.830">
    <property type="match status" value="1"/>
</dbReference>
<evidence type="ECO:0000256" key="8">
    <source>
        <dbReference type="ARBA" id="ARBA00022989"/>
    </source>
</evidence>
<keyword evidence="9" id="KW-0472">Membrane</keyword>
<dbReference type="GO" id="GO:0005886">
    <property type="term" value="C:plasma membrane"/>
    <property type="evidence" value="ECO:0007669"/>
    <property type="project" value="UniProtKB-SubCell"/>
</dbReference>
<dbReference type="EMBL" id="LK931336">
    <property type="protein sequence ID" value="CDZ83934.1"/>
    <property type="molecule type" value="Genomic_DNA"/>
</dbReference>
<dbReference type="NCBIfam" id="TIGR01713">
    <property type="entry name" value="typeII_sec_gspC"/>
    <property type="match status" value="1"/>
</dbReference>
<keyword evidence="6" id="KW-0812">Transmembrane</keyword>
<evidence type="ECO:0000256" key="6">
    <source>
        <dbReference type="ARBA" id="ARBA00022692"/>
    </source>
</evidence>
<evidence type="ECO:0000259" key="10">
    <source>
        <dbReference type="Pfam" id="PF11356"/>
    </source>
</evidence>
<proteinExistence type="inferred from homology"/>
<evidence type="ECO:0000256" key="1">
    <source>
        <dbReference type="ARBA" id="ARBA00004533"/>
    </source>
</evidence>
<evidence type="ECO:0000256" key="7">
    <source>
        <dbReference type="ARBA" id="ARBA00022927"/>
    </source>
</evidence>
<organism evidence="11">
    <name type="scientific">Citrobacter koseri</name>
    <name type="common">Citrobacter diversus</name>
    <dbReference type="NCBI Taxonomy" id="545"/>
    <lineage>
        <taxon>Bacteria</taxon>
        <taxon>Pseudomonadati</taxon>
        <taxon>Pseudomonadota</taxon>
        <taxon>Gammaproteobacteria</taxon>
        <taxon>Enterobacterales</taxon>
        <taxon>Enterobacteriaceae</taxon>
        <taxon>Citrobacter</taxon>
    </lineage>
</organism>
<dbReference type="AlphaFoldDB" id="A0A078LIR0"/>
<dbReference type="Gene3D" id="2.30.42.10">
    <property type="match status" value="1"/>
</dbReference>